<comment type="caution">
    <text evidence="7">The sequence shown here is derived from an EMBL/GenBank/DDBJ whole genome shotgun (WGS) entry which is preliminary data.</text>
</comment>
<dbReference type="GO" id="GO:0042597">
    <property type="term" value="C:periplasmic space"/>
    <property type="evidence" value="ECO:0007669"/>
    <property type="project" value="UniProtKB-SubCell"/>
</dbReference>
<dbReference type="PANTHER" id="PTHR30024">
    <property type="entry name" value="ALIPHATIC SULFONATES-BINDING PROTEIN-RELATED"/>
    <property type="match status" value="1"/>
</dbReference>
<dbReference type="Gene3D" id="3.40.190.10">
    <property type="entry name" value="Periplasmic binding protein-like II"/>
    <property type="match status" value="3"/>
</dbReference>
<feature type="chain" id="PRO_5018001002" evidence="5">
    <location>
        <begin position="32"/>
        <end position="349"/>
    </location>
</feature>
<protein>
    <submittedName>
        <fullName evidence="7">Aliphatic sulfonate ABC transporter substrate-binding protein</fullName>
    </submittedName>
</protein>
<dbReference type="SUPFAM" id="SSF53850">
    <property type="entry name" value="Periplasmic binding protein-like II"/>
    <property type="match status" value="1"/>
</dbReference>
<evidence type="ECO:0000313" key="8">
    <source>
        <dbReference type="Proteomes" id="UP000280935"/>
    </source>
</evidence>
<evidence type="ECO:0000256" key="3">
    <source>
        <dbReference type="ARBA" id="ARBA00022448"/>
    </source>
</evidence>
<accession>A0A3P1WRB4</accession>
<dbReference type="PANTHER" id="PTHR30024:SF47">
    <property type="entry name" value="TAURINE-BINDING PERIPLASMIC PROTEIN"/>
    <property type="match status" value="1"/>
</dbReference>
<dbReference type="Proteomes" id="UP000280935">
    <property type="component" value="Unassembled WGS sequence"/>
</dbReference>
<feature type="signal peptide" evidence="5">
    <location>
        <begin position="1"/>
        <end position="31"/>
    </location>
</feature>
<reference evidence="7 8" key="1">
    <citation type="submission" date="2018-11" db="EMBL/GenBank/DDBJ databases">
        <title>Genomes From Bacteria Associated with the Canine Oral Cavity: a Test Case for Automated Genome-Based Taxonomic Assignment.</title>
        <authorList>
            <person name="Coil D.A."/>
            <person name="Jospin G."/>
            <person name="Darling A.E."/>
            <person name="Wallis C."/>
            <person name="Davis I.J."/>
            <person name="Harris S."/>
            <person name="Eisen J.A."/>
            <person name="Holcombe L.J."/>
            <person name="O'Flynn C."/>
        </authorList>
    </citation>
    <scope>NUCLEOTIDE SEQUENCE [LARGE SCALE GENOMIC DNA]</scope>
    <source>
        <strain evidence="7 8">OH2822_COT-296</strain>
    </source>
</reference>
<dbReference type="GO" id="GO:0042626">
    <property type="term" value="F:ATPase-coupled transmembrane transporter activity"/>
    <property type="evidence" value="ECO:0007669"/>
    <property type="project" value="InterPro"/>
</dbReference>
<dbReference type="AlphaFoldDB" id="A0A3P1WRB4"/>
<evidence type="ECO:0000313" key="7">
    <source>
        <dbReference type="EMBL" id="RRD48496.1"/>
    </source>
</evidence>
<dbReference type="InterPro" id="IPR015168">
    <property type="entry name" value="SsuA/THI5"/>
</dbReference>
<evidence type="ECO:0000259" key="6">
    <source>
        <dbReference type="Pfam" id="PF09084"/>
    </source>
</evidence>
<evidence type="ECO:0000256" key="1">
    <source>
        <dbReference type="ARBA" id="ARBA00004418"/>
    </source>
</evidence>
<keyword evidence="3" id="KW-0813">Transport</keyword>
<proteinExistence type="inferred from homology"/>
<organism evidence="7 8">
    <name type="scientific">Arachnia propionica</name>
    <dbReference type="NCBI Taxonomy" id="1750"/>
    <lineage>
        <taxon>Bacteria</taxon>
        <taxon>Bacillati</taxon>
        <taxon>Actinomycetota</taxon>
        <taxon>Actinomycetes</taxon>
        <taxon>Propionibacteriales</taxon>
        <taxon>Propionibacteriaceae</taxon>
        <taxon>Arachnia</taxon>
    </lineage>
</organism>
<keyword evidence="4 5" id="KW-0732">Signal</keyword>
<dbReference type="GO" id="GO:0016020">
    <property type="term" value="C:membrane"/>
    <property type="evidence" value="ECO:0007669"/>
    <property type="project" value="InterPro"/>
</dbReference>
<dbReference type="NCBIfam" id="TIGR01728">
    <property type="entry name" value="SsuA_fam"/>
    <property type="match status" value="1"/>
</dbReference>
<comment type="similarity">
    <text evidence="2">Belongs to the bacterial solute-binding protein SsuA/TauA family.</text>
</comment>
<gene>
    <name evidence="7" type="ORF">EII35_12535</name>
</gene>
<dbReference type="InterPro" id="IPR010067">
    <property type="entry name" value="ABC_SsuA_sub-bd"/>
</dbReference>
<dbReference type="Pfam" id="PF09084">
    <property type="entry name" value="NMT1"/>
    <property type="match status" value="1"/>
</dbReference>
<evidence type="ECO:0000256" key="2">
    <source>
        <dbReference type="ARBA" id="ARBA00010742"/>
    </source>
</evidence>
<name>A0A3P1WRB4_9ACTN</name>
<evidence type="ECO:0000256" key="5">
    <source>
        <dbReference type="SAM" id="SignalP"/>
    </source>
</evidence>
<evidence type="ECO:0000256" key="4">
    <source>
        <dbReference type="ARBA" id="ARBA00022729"/>
    </source>
</evidence>
<feature type="domain" description="SsuA/THI5-like" evidence="6">
    <location>
        <begin position="74"/>
        <end position="274"/>
    </location>
</feature>
<comment type="subcellular location">
    <subcellularLocation>
        <location evidence="1">Periplasm</location>
    </subcellularLocation>
</comment>
<sequence length="349" mass="36959">MTPQRRTLMSAPNRRQLLLASLGIAGTTALAACGGEKQNGSQGSSGGDAPKAEGPVDKVKVGYIEDGNGCMLVAIAKEQGLWAKHGLEAETVAFTNGPLQIQALGTGDLDFGYIGFGALWLPMSGQAKVVSINSRGLADRILGQPGLASIEDLRGKPVGVPEGTSGDILLGLALKKAGMTTSDVERLAMDPPTTISAFASKQIQGAAIWYPHVATIKNQVPDLVEIVKSADFNELAFLAAQVAAPNITERPEVLKKFQAVCKEAFTWAAANREETTKLLATFLGAPEDAIASEQEFVEVYSADDVTKGSEDGSFEAFLKGLNEVFVEQGKIDKVTPVSEYWLADEYKKA</sequence>
<dbReference type="OrthoDB" id="7374754at2"/>
<dbReference type="PROSITE" id="PS51257">
    <property type="entry name" value="PROKAR_LIPOPROTEIN"/>
    <property type="match status" value="1"/>
</dbReference>
<dbReference type="EMBL" id="RQYT01000038">
    <property type="protein sequence ID" value="RRD48496.1"/>
    <property type="molecule type" value="Genomic_DNA"/>
</dbReference>